<evidence type="ECO:0000313" key="1">
    <source>
        <dbReference type="EMBL" id="ACL18530.1"/>
    </source>
</evidence>
<protein>
    <submittedName>
        <fullName evidence="1">Uncharacterized protein</fullName>
    </submittedName>
</protein>
<reference evidence="1 2" key="1">
    <citation type="journal article" date="2012" name="BMC Microbiol.">
        <title>Genome sequence of Desulfitobacterium hafniense DCB-2, a Gram-positive anaerobe capable of dehalogenation and metal reduction.</title>
        <authorList>
            <person name="Kim S.H."/>
            <person name="Harzman C."/>
            <person name="Davis J.K."/>
            <person name="Hutcheson R."/>
            <person name="Broderick J.B."/>
            <person name="Marsh T.L."/>
            <person name="Tiedje J.M."/>
        </authorList>
    </citation>
    <scope>NUCLEOTIDE SEQUENCE [LARGE SCALE GENOMIC DNA]</scope>
    <source>
        <strain evidence="2">DSM 10664 / DCB-2</strain>
    </source>
</reference>
<dbReference type="AlphaFoldDB" id="B8G207"/>
<dbReference type="HOGENOM" id="CLU_3389103_0_0_9"/>
<name>B8G207_DESHD</name>
<dbReference type="Proteomes" id="UP000007726">
    <property type="component" value="Chromosome"/>
</dbReference>
<proteinExistence type="predicted"/>
<sequence>MNFIMQKVCQRLQELNCARVIKDFRLKTVNTP</sequence>
<dbReference type="KEGG" id="dhd:Dhaf_0463"/>
<organism evidence="1 2">
    <name type="scientific">Desulfitobacterium hafniense (strain DSM 10664 / DCB-2)</name>
    <dbReference type="NCBI Taxonomy" id="272564"/>
    <lineage>
        <taxon>Bacteria</taxon>
        <taxon>Bacillati</taxon>
        <taxon>Bacillota</taxon>
        <taxon>Clostridia</taxon>
        <taxon>Eubacteriales</taxon>
        <taxon>Desulfitobacteriaceae</taxon>
        <taxon>Desulfitobacterium</taxon>
    </lineage>
</organism>
<dbReference type="EMBL" id="CP001336">
    <property type="protein sequence ID" value="ACL18530.1"/>
    <property type="molecule type" value="Genomic_DNA"/>
</dbReference>
<gene>
    <name evidence="1" type="ordered locus">Dhaf_0463</name>
</gene>
<accession>B8G207</accession>
<evidence type="ECO:0000313" key="2">
    <source>
        <dbReference type="Proteomes" id="UP000007726"/>
    </source>
</evidence>